<evidence type="ECO:0000256" key="3">
    <source>
        <dbReference type="PROSITE-ProRule" id="PRU00339"/>
    </source>
</evidence>
<keyword evidence="4" id="KW-1133">Transmembrane helix</keyword>
<dbReference type="PROSITE" id="PS50293">
    <property type="entry name" value="TPR_REGION"/>
    <property type="match status" value="1"/>
</dbReference>
<feature type="repeat" description="TPR" evidence="3">
    <location>
        <begin position="557"/>
        <end position="590"/>
    </location>
</feature>
<feature type="transmembrane region" description="Helical" evidence="4">
    <location>
        <begin position="30"/>
        <end position="56"/>
    </location>
</feature>
<evidence type="ECO:0000256" key="2">
    <source>
        <dbReference type="ARBA" id="ARBA00022803"/>
    </source>
</evidence>
<feature type="repeat" description="TPR" evidence="3">
    <location>
        <begin position="455"/>
        <end position="488"/>
    </location>
</feature>
<proteinExistence type="predicted"/>
<gene>
    <name evidence="5" type="ORF">C4520_05245</name>
</gene>
<feature type="transmembrane region" description="Helical" evidence="4">
    <location>
        <begin position="377"/>
        <end position="399"/>
    </location>
</feature>
<evidence type="ECO:0000313" key="5">
    <source>
        <dbReference type="EMBL" id="RJP23848.1"/>
    </source>
</evidence>
<dbReference type="PANTHER" id="PTHR44227:SF3">
    <property type="entry name" value="PROTEIN O-MANNOSYL-TRANSFERASE TMTC4"/>
    <property type="match status" value="1"/>
</dbReference>
<dbReference type="InterPro" id="IPR011990">
    <property type="entry name" value="TPR-like_helical_dom_sf"/>
</dbReference>
<evidence type="ECO:0000256" key="1">
    <source>
        <dbReference type="ARBA" id="ARBA00022737"/>
    </source>
</evidence>
<dbReference type="EMBL" id="QZKU01000042">
    <property type="protein sequence ID" value="RJP23848.1"/>
    <property type="molecule type" value="Genomic_DNA"/>
</dbReference>
<name>A0A3A4NTG4_ABYX5</name>
<evidence type="ECO:0000256" key="4">
    <source>
        <dbReference type="SAM" id="Phobius"/>
    </source>
</evidence>
<evidence type="ECO:0000313" key="6">
    <source>
        <dbReference type="Proteomes" id="UP000265882"/>
    </source>
</evidence>
<dbReference type="AlphaFoldDB" id="A0A3A4NTG4"/>
<dbReference type="SUPFAM" id="SSF48452">
    <property type="entry name" value="TPR-like"/>
    <property type="match status" value="1"/>
</dbReference>
<keyword evidence="4" id="KW-0812">Transmembrane</keyword>
<sequence>MNLRPRNLLRDHIVTMHPKKSWAEKQRSSGISFAAAAAGSELFLPAVLIFGMAFIANLNVLQAGFVWDDRAIILGNPLIVSWKHLPGLFRQPFLGMYYRPVVIASFMADYQLWGFSPWGYHLSNLLLHCANALIVFFLLFRLTQNRRLAFLTALLFAVHPAHKGVVAIADRTGILSAFFFLLSLLLYLRYCQSKSKRAAITLYFGALISCAIAFFSKEETLGLPLILLVMDRLVPERRKNGLLRLLINCTPFFLLAFMYVGIRTAVLGAGTGFLSAFFIKPLARLITLPVVFLDYLLILLFPLHLDYEPRTPLGSIGEIRTLLGFLFACMGAVFAWKSRRTNATVFGLLWFLIVFLPMSNIVPIYPEAAHTHLFTPIHFLYLPSIGIFLCIAVAFDVFLQKIGSSGVFLFSKGAVAGLLCCILFLLSLLSMKRNFIWQDELRLYRYIVQMHPENPRMRLNLGNVCLERGHVEEALKHLKEAVVLAPDLPMFRNSLALAYKEKLWLDRATEELQQALRLDPDSAGSYMNLAAVYRARKEPLPAVSAALKAVALSPSSAAARVTLGLSYMDANNFREAEDHLLLAIELDPASAEAHNSLGILYAREKRYDLARQHWEKALKLRPLPEAIENLQMLKKMGY</sequence>
<dbReference type="PROSITE" id="PS50005">
    <property type="entry name" value="TPR"/>
    <property type="match status" value="4"/>
</dbReference>
<dbReference type="Pfam" id="PF13414">
    <property type="entry name" value="TPR_11"/>
    <property type="match status" value="1"/>
</dbReference>
<accession>A0A3A4NTG4</accession>
<keyword evidence="1" id="KW-0677">Repeat</keyword>
<comment type="caution">
    <text evidence="5">The sequence shown here is derived from an EMBL/GenBank/DDBJ whole genome shotgun (WGS) entry which is preliminary data.</text>
</comment>
<feature type="transmembrane region" description="Helical" evidence="4">
    <location>
        <begin position="285"/>
        <end position="305"/>
    </location>
</feature>
<dbReference type="GO" id="GO:0030968">
    <property type="term" value="P:endoplasmic reticulum unfolded protein response"/>
    <property type="evidence" value="ECO:0007669"/>
    <property type="project" value="TreeGrafter"/>
</dbReference>
<keyword evidence="2 3" id="KW-0802">TPR repeat</keyword>
<organism evidence="5 6">
    <name type="scientific">Abyssobacteria bacterium (strain SURF_5)</name>
    <dbReference type="NCBI Taxonomy" id="2093360"/>
    <lineage>
        <taxon>Bacteria</taxon>
        <taxon>Pseudomonadati</taxon>
        <taxon>Candidatus Hydrogenedentota</taxon>
        <taxon>Candidatus Abyssobacteria</taxon>
    </lineage>
</organism>
<dbReference type="SMART" id="SM00028">
    <property type="entry name" value="TPR"/>
    <property type="match status" value="5"/>
</dbReference>
<feature type="repeat" description="TPR" evidence="3">
    <location>
        <begin position="489"/>
        <end position="522"/>
    </location>
</feature>
<feature type="transmembrane region" description="Helical" evidence="4">
    <location>
        <begin position="174"/>
        <end position="191"/>
    </location>
</feature>
<feature type="transmembrane region" description="Helical" evidence="4">
    <location>
        <begin position="198"/>
        <end position="215"/>
    </location>
</feature>
<feature type="repeat" description="TPR" evidence="3">
    <location>
        <begin position="591"/>
        <end position="624"/>
    </location>
</feature>
<reference evidence="5 6" key="1">
    <citation type="journal article" date="2017" name="ISME J.">
        <title>Energy and carbon metabolisms in a deep terrestrial subsurface fluid microbial community.</title>
        <authorList>
            <person name="Momper L."/>
            <person name="Jungbluth S.P."/>
            <person name="Lee M.D."/>
            <person name="Amend J.P."/>
        </authorList>
    </citation>
    <scope>NUCLEOTIDE SEQUENCE [LARGE SCALE GENOMIC DNA]</scope>
    <source>
        <strain evidence="5">SURF_5</strain>
    </source>
</reference>
<dbReference type="Gene3D" id="1.25.40.10">
    <property type="entry name" value="Tetratricopeptide repeat domain"/>
    <property type="match status" value="1"/>
</dbReference>
<dbReference type="Proteomes" id="UP000265882">
    <property type="component" value="Unassembled WGS sequence"/>
</dbReference>
<protein>
    <submittedName>
        <fullName evidence="5">Tetratricopeptide repeat protein</fullName>
    </submittedName>
</protein>
<keyword evidence="4" id="KW-0472">Membrane</keyword>
<feature type="transmembrane region" description="Helical" evidence="4">
    <location>
        <begin position="343"/>
        <end position="365"/>
    </location>
</feature>
<dbReference type="InterPro" id="IPR019734">
    <property type="entry name" value="TPR_rpt"/>
</dbReference>
<dbReference type="Pfam" id="PF13432">
    <property type="entry name" value="TPR_16"/>
    <property type="match status" value="1"/>
</dbReference>
<feature type="transmembrane region" description="Helical" evidence="4">
    <location>
        <begin position="147"/>
        <end position="168"/>
    </location>
</feature>
<dbReference type="GO" id="GO:0035269">
    <property type="term" value="P:protein O-linked glycosylation via mannose"/>
    <property type="evidence" value="ECO:0007669"/>
    <property type="project" value="TreeGrafter"/>
</dbReference>
<feature type="transmembrane region" description="Helical" evidence="4">
    <location>
        <begin position="406"/>
        <end position="429"/>
    </location>
</feature>
<feature type="transmembrane region" description="Helical" evidence="4">
    <location>
        <begin position="118"/>
        <end position="140"/>
    </location>
</feature>
<feature type="transmembrane region" description="Helical" evidence="4">
    <location>
        <begin position="317"/>
        <end position="336"/>
    </location>
</feature>
<dbReference type="PANTHER" id="PTHR44227">
    <property type="match status" value="1"/>
</dbReference>
<dbReference type="GO" id="GO:0000030">
    <property type="term" value="F:mannosyltransferase activity"/>
    <property type="evidence" value="ECO:0007669"/>
    <property type="project" value="TreeGrafter"/>
</dbReference>
<feature type="transmembrane region" description="Helical" evidence="4">
    <location>
        <begin position="252"/>
        <end position="278"/>
    </location>
</feature>
<dbReference type="InterPro" id="IPR052346">
    <property type="entry name" value="O-mannosyl-transferase_TMTC"/>
</dbReference>